<name>A0A3P7LPL4_DIBLA</name>
<dbReference type="EMBL" id="UYRU01056875">
    <property type="protein sequence ID" value="VDN13617.1"/>
    <property type="molecule type" value="Genomic_DNA"/>
</dbReference>
<protein>
    <submittedName>
        <fullName evidence="2">Uncharacterized protein</fullName>
    </submittedName>
</protein>
<gene>
    <name evidence="2" type="ORF">DILT_LOCUS9448</name>
</gene>
<evidence type="ECO:0000313" key="2">
    <source>
        <dbReference type="EMBL" id="VDN13617.1"/>
    </source>
</evidence>
<dbReference type="AlphaFoldDB" id="A0A3P7LPL4"/>
<accession>A0A3P7LPL4</accession>
<evidence type="ECO:0000313" key="3">
    <source>
        <dbReference type="Proteomes" id="UP000281553"/>
    </source>
</evidence>
<organism evidence="2 3">
    <name type="scientific">Dibothriocephalus latus</name>
    <name type="common">Fish tapeworm</name>
    <name type="synonym">Diphyllobothrium latum</name>
    <dbReference type="NCBI Taxonomy" id="60516"/>
    <lineage>
        <taxon>Eukaryota</taxon>
        <taxon>Metazoa</taxon>
        <taxon>Spiralia</taxon>
        <taxon>Lophotrochozoa</taxon>
        <taxon>Platyhelminthes</taxon>
        <taxon>Cestoda</taxon>
        <taxon>Eucestoda</taxon>
        <taxon>Diphyllobothriidea</taxon>
        <taxon>Diphyllobothriidae</taxon>
        <taxon>Dibothriocephalus</taxon>
    </lineage>
</organism>
<feature type="region of interest" description="Disordered" evidence="1">
    <location>
        <begin position="1"/>
        <end position="21"/>
    </location>
</feature>
<feature type="region of interest" description="Disordered" evidence="1">
    <location>
        <begin position="35"/>
        <end position="72"/>
    </location>
</feature>
<sequence>MLFAFKALSSPDNDSPRSKIKTTEKVFAADGDSTLLSAPVAPTSSQKSLEANSRSRDLDSPEVADDLNRSKVDESFDSSRDLSLSSDAVSKLLKPVKEKSFSKEAEEVRITKLYRFVLRVSSENASSGLTIKPLLENIVESFVLRCLPLPPHLMSIKFASCKLLANCCMKDNELDRALKLLIQVMPCMQLC</sequence>
<evidence type="ECO:0000256" key="1">
    <source>
        <dbReference type="SAM" id="MobiDB-lite"/>
    </source>
</evidence>
<reference evidence="2 3" key="1">
    <citation type="submission" date="2018-11" db="EMBL/GenBank/DDBJ databases">
        <authorList>
            <consortium name="Pathogen Informatics"/>
        </authorList>
    </citation>
    <scope>NUCLEOTIDE SEQUENCE [LARGE SCALE GENOMIC DNA]</scope>
</reference>
<dbReference type="Proteomes" id="UP000281553">
    <property type="component" value="Unassembled WGS sequence"/>
</dbReference>
<keyword evidence="3" id="KW-1185">Reference proteome</keyword>
<feature type="compositionally biased region" description="Polar residues" evidence="1">
    <location>
        <begin position="42"/>
        <end position="52"/>
    </location>
</feature>
<proteinExistence type="predicted"/>
<dbReference type="OrthoDB" id="77564at2759"/>